<gene>
    <name evidence="1" type="ORF">BG910_06690</name>
</gene>
<sequence>MFDVADGFQTVWLLPNRSDGLKTACKLTQLTMQHGILPRYPVPAYEKHVFSGVSAGGRNRYSQAV</sequence>
<dbReference type="AlphaFoldDB" id="A0A220S1V9"/>
<reference evidence="1 2" key="1">
    <citation type="submission" date="2017-06" db="EMBL/GenBank/DDBJ databases">
        <title>Neisseria chenwenguii sp. nov., isolated from the intestinal contents of Tibetan Plateau Pika in Yushu, Qinghai Province, China.</title>
        <authorList>
            <person name="Zhang G."/>
        </authorList>
    </citation>
    <scope>NUCLEOTIDE SEQUENCE [LARGE SCALE GENOMIC DNA]</scope>
    <source>
        <strain evidence="1 2">10023</strain>
    </source>
</reference>
<evidence type="ECO:0000313" key="2">
    <source>
        <dbReference type="Proteomes" id="UP000198238"/>
    </source>
</evidence>
<accession>A0A220S1V9</accession>
<keyword evidence="2" id="KW-1185">Reference proteome</keyword>
<protein>
    <submittedName>
        <fullName evidence="1">Uncharacterized protein</fullName>
    </submittedName>
</protein>
<dbReference type="KEGG" id="nei:BG910_06690"/>
<name>A0A220S1V9_9NEIS</name>
<proteinExistence type="predicted"/>
<dbReference type="EMBL" id="CP022278">
    <property type="protein sequence ID" value="ASK27471.1"/>
    <property type="molecule type" value="Genomic_DNA"/>
</dbReference>
<dbReference type="Proteomes" id="UP000198238">
    <property type="component" value="Chromosome"/>
</dbReference>
<evidence type="ECO:0000313" key="1">
    <source>
        <dbReference type="EMBL" id="ASK27471.1"/>
    </source>
</evidence>
<organism evidence="1 2">
    <name type="scientific">Neisseria chenwenguii</name>
    <dbReference type="NCBI Taxonomy" id="1853278"/>
    <lineage>
        <taxon>Bacteria</taxon>
        <taxon>Pseudomonadati</taxon>
        <taxon>Pseudomonadota</taxon>
        <taxon>Betaproteobacteria</taxon>
        <taxon>Neisseriales</taxon>
        <taxon>Neisseriaceae</taxon>
        <taxon>Neisseria</taxon>
    </lineage>
</organism>